<dbReference type="SMART" id="SM00482">
    <property type="entry name" value="POLAc"/>
    <property type="match status" value="1"/>
</dbReference>
<dbReference type="Pfam" id="PF06048">
    <property type="entry name" value="DUF927"/>
    <property type="match status" value="1"/>
</dbReference>
<dbReference type="PANTHER" id="PTHR10133:SF62">
    <property type="entry name" value="DNA POLYMERASE THETA"/>
    <property type="match status" value="1"/>
</dbReference>
<feature type="compositionally biased region" description="Acidic residues" evidence="1">
    <location>
        <begin position="997"/>
        <end position="1014"/>
    </location>
</feature>
<name>A0A5Q0TXA6_9VIRU</name>
<dbReference type="GO" id="GO:0008408">
    <property type="term" value="F:3'-5' exonuclease activity"/>
    <property type="evidence" value="ECO:0007669"/>
    <property type="project" value="InterPro"/>
</dbReference>
<dbReference type="GO" id="GO:0003677">
    <property type="term" value="F:DNA binding"/>
    <property type="evidence" value="ECO:0007669"/>
    <property type="project" value="InterPro"/>
</dbReference>
<proteinExistence type="predicted"/>
<dbReference type="InterPro" id="IPR043502">
    <property type="entry name" value="DNA/RNA_pol_sf"/>
</dbReference>
<dbReference type="GO" id="GO:0006302">
    <property type="term" value="P:double-strand break repair"/>
    <property type="evidence" value="ECO:0007669"/>
    <property type="project" value="TreeGrafter"/>
</dbReference>
<dbReference type="Pfam" id="PF01612">
    <property type="entry name" value="DNA_pol_A_exo1"/>
    <property type="match status" value="1"/>
</dbReference>
<dbReference type="PRINTS" id="PR00868">
    <property type="entry name" value="DNAPOLI"/>
</dbReference>
<evidence type="ECO:0000259" key="2">
    <source>
        <dbReference type="SMART" id="SM00482"/>
    </source>
</evidence>
<reference evidence="3" key="1">
    <citation type="submission" date="2019-04" db="EMBL/GenBank/DDBJ databases">
        <title>Diversity and Distribution of a Novel Hyperthermophilic Aquificales Virus Family.</title>
        <authorList>
            <person name="Mead D.A."/>
            <person name="Chevrette M.G."/>
            <person name="Lodes M."/>
            <person name="Hedlund B."/>
            <person name="Schoenfeld T.W."/>
            <person name="Monsma S.A."/>
        </authorList>
    </citation>
    <scope>NUCLEOTIDE SEQUENCE</scope>
</reference>
<evidence type="ECO:0000313" key="3">
    <source>
        <dbReference type="EMBL" id="QGA72470.1"/>
    </source>
</evidence>
<protein>
    <submittedName>
        <fullName evidence="3">DNA polymerase I</fullName>
    </submittedName>
</protein>
<feature type="region of interest" description="Disordered" evidence="1">
    <location>
        <begin position="966"/>
        <end position="1028"/>
    </location>
</feature>
<accession>A0A5Q0TXA6</accession>
<dbReference type="Gene3D" id="1.10.150.20">
    <property type="entry name" value="5' to 3' exonuclease, C-terminal subdomain"/>
    <property type="match status" value="1"/>
</dbReference>
<dbReference type="Gene3D" id="3.30.420.10">
    <property type="entry name" value="Ribonuclease H-like superfamily/Ribonuclease H"/>
    <property type="match status" value="1"/>
</dbReference>
<feature type="compositionally biased region" description="Low complexity" evidence="1">
    <location>
        <begin position="966"/>
        <end position="979"/>
    </location>
</feature>
<sequence length="1606" mass="189238">MRSISFFELFFNIGLIVETELGYTFPDYVLVLSQTPEGMAVKEIREVFFSFNETDKERWIKEFEEYCKEARERNRYYLSTFFEKRNSQDFFKRTKVAIRIDIDEPLKLDQVLEIVNNRELLPIPPTHILRTIKGWHIFYITQDFIEYDDKEILYMIHSYTEDLKSNLRKHADKIDHTYSIATRYSTEIYELREPYTKEELLKAINDYYGVEIQVNGLTVRRRDYGRIPISQLSEGLALTLWNACPVIRSLEERWETHTYNEWFILSWKYAFLYVLTQKEEYRQEFFQKSRLWKGKVVITPEQQFQNTLKWMLKDRETLPYFSCSFVHKHVADADEKCKNCQYARWIFDEHGERRLISNWFKDLFYLETRLEGFKVDEKRNLWVKEDTNEPVCELFKIEDVVLYNKPNRKEKYIKIFYRDKHEFIPYVLTASANTDFSEFIVLTFYNQQLFKKLLTNYLMLFQLSRGVREIDKAGYKYNDLKRKWDMVVANMGSFRAEDLNFYMWSDRTNRLNYYIPIVNGSFEAWKNAYRKVVKAGDPIMLILLGHFISYITKEYFRDRFIASSEPNVLIFLRGFTTTGKTTRLRIASALYGTPQVIQITETTSAKILREFGNIGMPLPLDEFRMRKDKEEEIANMIYAIANEASKDTAYERFNPIQVPVVFSGEKNALAVEVLCKNREGLYRRSIVLDVDELPKQKNTALVEFYANEILPILKYNHGYIFKLIDFIENHVDIEALTQHYKDVEILRDELDKKRSKVLRGIVKSLDNHLKLIYASIHVFLEFLGLSDEEKVDVFITLEEFIRNVLAKFYDTLLPKEESKLSKIVDYLRDLADGLYNVSNNPIKKTTIRGLTLKKLIDTAGMQVPTTDIEPYVKLLFMKYYASKKMYIYLGSIFVEGRNPAWFEGMATREYERLTYIKEHHPELYGSILEVFVELMLSIHGEAGLRRLHNLFVESFKFEDLKDFIDNNGGDNTPPDNDLPSGDDDDDTPPNNNLPPVEEFDYENEGDEDKEEEDELEKHFTGEDGLSLPKMMNTPKPILKPQSKALVEPVLCNSIDEIPAKYNEPIYFDLETDEDRPVLASIYQPHFERKVYCLNLLREKLARFKEWLLKFSEIRGWGLDFDLRVLGYTYEQLRNKKIIDVQLALKVQHYERFKQGGTKGEGFRLDDVARDLLGIEYPMNKTKIRETFKNNMFHSFSNEQLLYASFDAYIPHLLYEQLTSSTLNSLVYQLDQQAQKIVIETSQHGMPVKLKALEEEIHRLTQLRSEMQRQIPFNYNSPKQTAKFFGVDSSSKDVLMDLALQGNEMAKKVLEARQIEKSLTFAKELYDLAKKNGRIYGNFFTTTAPSGRMSCSDINLQQIPRRLRPFIGFETEDKKLITADFPQIELRLAGVIWDEPKFIEAFRQGIDLHKLTASILFDKNIEEVSKEERQIGKSANFGLIYGIAPKGFAEYCITNGINMTEEQAYEIVKKWKRYYTKITEQHQVAYERFKYNEYVDNETWLARTYRAYKPQDLLNYQIQGSGAELFKKAIVLLKEAKPDLKIVNLVHDEIVVEADSKEAQDLAKLIKEKMEEAWDWCLEKAEEFGYRIAKIKLEVEEPNVGDTWEKP</sequence>
<dbReference type="InterPro" id="IPR001098">
    <property type="entry name" value="DNA-dir_DNA_pol_A_palm_dom"/>
</dbReference>
<dbReference type="EMBL" id="MK783188">
    <property type="protein sequence ID" value="QGA72470.1"/>
    <property type="molecule type" value="Genomic_DNA"/>
</dbReference>
<dbReference type="InterPro" id="IPR002298">
    <property type="entry name" value="DNA_polymerase_A"/>
</dbReference>
<dbReference type="SUPFAM" id="SSF53098">
    <property type="entry name" value="Ribonuclease H-like"/>
    <property type="match status" value="1"/>
</dbReference>
<organism evidence="3">
    <name type="scientific">uncultured virus</name>
    <dbReference type="NCBI Taxonomy" id="340016"/>
    <lineage>
        <taxon>Viruses</taxon>
        <taxon>environmental samples</taxon>
    </lineage>
</organism>
<dbReference type="InterPro" id="IPR002562">
    <property type="entry name" value="3'-5'_exonuclease_dom"/>
</dbReference>
<dbReference type="PANTHER" id="PTHR10133">
    <property type="entry name" value="DNA POLYMERASE I"/>
    <property type="match status" value="1"/>
</dbReference>
<dbReference type="Pfam" id="PF00476">
    <property type="entry name" value="DNA_pol_A"/>
    <property type="match status" value="1"/>
</dbReference>
<dbReference type="SUPFAM" id="SSF56672">
    <property type="entry name" value="DNA/RNA polymerases"/>
    <property type="match status" value="1"/>
</dbReference>
<dbReference type="InterPro" id="IPR036397">
    <property type="entry name" value="RNaseH_sf"/>
</dbReference>
<feature type="domain" description="DNA-directed DNA polymerase family A palm" evidence="2">
    <location>
        <begin position="1359"/>
        <end position="1557"/>
    </location>
</feature>
<dbReference type="GO" id="GO:0006261">
    <property type="term" value="P:DNA-templated DNA replication"/>
    <property type="evidence" value="ECO:0007669"/>
    <property type="project" value="InterPro"/>
</dbReference>
<dbReference type="SMR" id="A0A5Q0TXA6"/>
<dbReference type="InterPro" id="IPR012337">
    <property type="entry name" value="RNaseH-like_sf"/>
</dbReference>
<dbReference type="GO" id="GO:0003887">
    <property type="term" value="F:DNA-directed DNA polymerase activity"/>
    <property type="evidence" value="ECO:0007669"/>
    <property type="project" value="InterPro"/>
</dbReference>
<dbReference type="Gene3D" id="3.30.70.370">
    <property type="match status" value="1"/>
</dbReference>
<evidence type="ECO:0000256" key="1">
    <source>
        <dbReference type="SAM" id="MobiDB-lite"/>
    </source>
</evidence>
<dbReference type="InterPro" id="IPR009270">
    <property type="entry name" value="DUF927"/>
</dbReference>